<dbReference type="SUPFAM" id="SSF57850">
    <property type="entry name" value="RING/U-box"/>
    <property type="match status" value="1"/>
</dbReference>
<feature type="transmembrane region" description="Helical" evidence="14">
    <location>
        <begin position="759"/>
        <end position="781"/>
    </location>
</feature>
<sequence>MSDDEDEEICRVCRSNASPGNPLFHPCICTGSIGHVHQDCLVQWLRHSRKEYCELCKHKFTFKPIYSPDMPSRLPLKDLFFGLGRSIGSAVKCWMHYTLVAIAWLGIVPLTASRIYNCVFAGSISVLISLPRDMLSTKNIGQDILHGCLVVACTLSAFISLVWLRVQILNGDMPGWLMPRPEELPAARRNPEAIQQPAVAVEENQENDDIVDDNNNRNEQNEEEVAAQPPVNNDPPAQPENNVRADNINWNAVDWERGGDDPTWERILGLDGSLLFLEHIFWVIALNTLFILVFAFCPYHLGHFLLINTGLTRYILLTKFEGVLTALCGYILVAIGFLICHLIFQITKLQRSGRMFGLCYIILKVGLLVLVEIGVLPLVCGVWLDICTLKIFNSTLQSRQVGYLSAPGASIFFHWLVGMVFVFYFATFLMLLREVLRPGALWFLRNLNDPDFNPINEMIHLPVYRHFRRFLLSVVIFGSTIILLAWLPEQLLLYLFPNFLPYHGTSQHSSPIGELPLQLMVLQFILPGLLEQGHTKAWIKTSIQLWCKVVGTFLGLRSYLLGDEVVARGNNNQPNIENEHNAHVPQNPLPGLHPAPNVDNEWNIHQPYAKPTYFPHRLVVLIVCIACTFTITSSAVLLIPVSVGRFVFNTLFGQNGLISSSESGTPVLHELYTFSLGLYLCWAFIYVCSILQKWIPRGWRIITEKIMDFVFLLGKALLLGLFILAVFPLLLGLLFDLVVVIPLRVPLHQTPVVYLWQDWALGILLFKLSIGALLIGPNNWLKADIEEVYQHGLRQLDLKKFIQNTLLPVVVGLLTCLAGPYAIGHLIPLLVDVNQTVLYLLHWRTYSLIIITTIFMVFCVFEIKQFQTLCDRIKNERYLVGRRLMDYDPLLTSKS</sequence>
<feature type="compositionally biased region" description="Acidic residues" evidence="13">
    <location>
        <begin position="203"/>
        <end position="212"/>
    </location>
</feature>
<evidence type="ECO:0000256" key="7">
    <source>
        <dbReference type="ARBA" id="ARBA00022723"/>
    </source>
</evidence>
<dbReference type="InterPro" id="IPR011016">
    <property type="entry name" value="Znf_RING-CH"/>
</dbReference>
<dbReference type="InterPro" id="IPR056521">
    <property type="entry name" value="MARCHF6-like_C"/>
</dbReference>
<dbReference type="InterPro" id="IPR013083">
    <property type="entry name" value="Znf_RING/FYVE/PHD"/>
</dbReference>
<evidence type="ECO:0000256" key="9">
    <source>
        <dbReference type="ARBA" id="ARBA00022786"/>
    </source>
</evidence>
<keyword evidence="6 14" id="KW-0812">Transmembrane</keyword>
<dbReference type="PROSITE" id="PS51292">
    <property type="entry name" value="ZF_RING_CH"/>
    <property type="match status" value="1"/>
</dbReference>
<dbReference type="PANTHER" id="PTHR13145:SF0">
    <property type="entry name" value="E3 UBIQUITIN-PROTEIN LIGASE MARCHF6"/>
    <property type="match status" value="1"/>
</dbReference>
<evidence type="ECO:0000256" key="14">
    <source>
        <dbReference type="SAM" id="Phobius"/>
    </source>
</evidence>
<evidence type="ECO:0000256" key="1">
    <source>
        <dbReference type="ARBA" id="ARBA00000900"/>
    </source>
</evidence>
<feature type="domain" description="RING-CH-type" evidence="15">
    <location>
        <begin position="2"/>
        <end position="63"/>
    </location>
</feature>
<feature type="transmembrane region" description="Helical" evidence="14">
    <location>
        <begin position="470"/>
        <end position="488"/>
    </location>
</feature>
<keyword evidence="17" id="KW-1185">Reference proteome</keyword>
<evidence type="ECO:0000256" key="2">
    <source>
        <dbReference type="ARBA" id="ARBA00004141"/>
    </source>
</evidence>
<evidence type="ECO:0000256" key="3">
    <source>
        <dbReference type="ARBA" id="ARBA00004906"/>
    </source>
</evidence>
<feature type="transmembrane region" description="Helical" evidence="14">
    <location>
        <begin position="671"/>
        <end position="691"/>
    </location>
</feature>
<keyword evidence="12 14" id="KW-0472">Membrane</keyword>
<keyword evidence="8" id="KW-0863">Zinc-finger</keyword>
<protein>
    <recommendedName>
        <fullName evidence="4">RING-type E3 ubiquitin transferase</fullName>
        <ecNumber evidence="4">2.3.2.27</ecNumber>
    </recommendedName>
</protein>
<evidence type="ECO:0000259" key="15">
    <source>
        <dbReference type="PROSITE" id="PS51292"/>
    </source>
</evidence>
<comment type="subcellular location">
    <subcellularLocation>
        <location evidence="2">Membrane</location>
        <topology evidence="2">Multi-pass membrane protein</topology>
    </subcellularLocation>
</comment>
<keyword evidence="5" id="KW-0808">Transferase</keyword>
<evidence type="ECO:0000256" key="12">
    <source>
        <dbReference type="ARBA" id="ARBA00023136"/>
    </source>
</evidence>
<feature type="transmembrane region" description="Helical" evidence="14">
    <location>
        <begin position="712"/>
        <end position="739"/>
    </location>
</feature>
<keyword evidence="11 14" id="KW-1133">Transmembrane helix</keyword>
<feature type="transmembrane region" description="Helical" evidence="14">
    <location>
        <begin position="322"/>
        <end position="344"/>
    </location>
</feature>
<dbReference type="CDD" id="cd16702">
    <property type="entry name" value="RING_CH-C4HC3_MARCH6"/>
    <property type="match status" value="1"/>
</dbReference>
<evidence type="ECO:0000256" key="6">
    <source>
        <dbReference type="ARBA" id="ARBA00022692"/>
    </source>
</evidence>
<keyword evidence="9" id="KW-0833">Ubl conjugation pathway</keyword>
<feature type="transmembrane region" description="Helical" evidence="14">
    <location>
        <begin position="618"/>
        <end position="639"/>
    </location>
</feature>
<gene>
    <name evidence="16" type="ORF">CVLEPA_LOCUS14551</name>
</gene>
<evidence type="ECO:0000256" key="8">
    <source>
        <dbReference type="ARBA" id="ARBA00022771"/>
    </source>
</evidence>
<evidence type="ECO:0000256" key="5">
    <source>
        <dbReference type="ARBA" id="ARBA00022679"/>
    </source>
</evidence>
<accession>A0ABP0FY63</accession>
<dbReference type="Pfam" id="PF23113">
    <property type="entry name" value="MARCHF6_C"/>
    <property type="match status" value="1"/>
</dbReference>
<dbReference type="Pfam" id="PF12906">
    <property type="entry name" value="RINGv"/>
    <property type="match status" value="1"/>
</dbReference>
<evidence type="ECO:0000256" key="11">
    <source>
        <dbReference type="ARBA" id="ARBA00022989"/>
    </source>
</evidence>
<evidence type="ECO:0000256" key="10">
    <source>
        <dbReference type="ARBA" id="ARBA00022833"/>
    </source>
</evidence>
<evidence type="ECO:0000256" key="4">
    <source>
        <dbReference type="ARBA" id="ARBA00012483"/>
    </source>
</evidence>
<feature type="region of interest" description="Disordered" evidence="13">
    <location>
        <begin position="200"/>
        <end position="243"/>
    </location>
</feature>
<evidence type="ECO:0000313" key="16">
    <source>
        <dbReference type="EMBL" id="CAK8683479.1"/>
    </source>
</evidence>
<feature type="transmembrane region" description="Helical" evidence="14">
    <location>
        <begin position="280"/>
        <end position="302"/>
    </location>
</feature>
<reference evidence="16 17" key="1">
    <citation type="submission" date="2024-02" db="EMBL/GenBank/DDBJ databases">
        <authorList>
            <person name="Daric V."/>
            <person name="Darras S."/>
        </authorList>
    </citation>
    <scope>NUCLEOTIDE SEQUENCE [LARGE SCALE GENOMIC DNA]</scope>
</reference>
<comment type="catalytic activity">
    <reaction evidence="1">
        <text>S-ubiquitinyl-[E2 ubiquitin-conjugating enzyme]-L-cysteine + [acceptor protein]-L-lysine = [E2 ubiquitin-conjugating enzyme]-L-cysteine + N(6)-ubiquitinyl-[acceptor protein]-L-lysine.</text>
        <dbReference type="EC" id="2.3.2.27"/>
    </reaction>
</comment>
<comment type="pathway">
    <text evidence="3">Protein modification; protein ubiquitination.</text>
</comment>
<proteinExistence type="predicted"/>
<feature type="transmembrane region" description="Helical" evidence="14">
    <location>
        <begin position="412"/>
        <end position="432"/>
    </location>
</feature>
<keyword evidence="7" id="KW-0479">Metal-binding</keyword>
<keyword evidence="10" id="KW-0862">Zinc</keyword>
<feature type="transmembrane region" description="Helical" evidence="14">
    <location>
        <begin position="508"/>
        <end position="530"/>
    </location>
</feature>
<feature type="transmembrane region" description="Helical" evidence="14">
    <location>
        <begin position="843"/>
        <end position="863"/>
    </location>
</feature>
<feature type="transmembrane region" description="Helical" evidence="14">
    <location>
        <begin position="801"/>
        <end position="823"/>
    </location>
</feature>
<dbReference type="SMART" id="SM00744">
    <property type="entry name" value="RINGv"/>
    <property type="match status" value="1"/>
</dbReference>
<name>A0ABP0FY63_CLALP</name>
<dbReference type="PANTHER" id="PTHR13145">
    <property type="entry name" value="SSM4 PROTEIN"/>
    <property type="match status" value="1"/>
</dbReference>
<dbReference type="Gene3D" id="3.30.40.10">
    <property type="entry name" value="Zinc/RING finger domain, C3HC4 (zinc finger)"/>
    <property type="match status" value="1"/>
</dbReference>
<evidence type="ECO:0000313" key="17">
    <source>
        <dbReference type="Proteomes" id="UP001642483"/>
    </source>
</evidence>
<evidence type="ECO:0000256" key="13">
    <source>
        <dbReference type="SAM" id="MobiDB-lite"/>
    </source>
</evidence>
<feature type="transmembrane region" description="Helical" evidence="14">
    <location>
        <begin position="144"/>
        <end position="164"/>
    </location>
</feature>
<dbReference type="EMBL" id="CAWYQH010000097">
    <property type="protein sequence ID" value="CAK8683479.1"/>
    <property type="molecule type" value="Genomic_DNA"/>
</dbReference>
<dbReference type="Proteomes" id="UP001642483">
    <property type="component" value="Unassembled WGS sequence"/>
</dbReference>
<comment type="caution">
    <text evidence="16">The sequence shown here is derived from an EMBL/GenBank/DDBJ whole genome shotgun (WGS) entry which is preliminary data.</text>
</comment>
<organism evidence="16 17">
    <name type="scientific">Clavelina lepadiformis</name>
    <name type="common">Light-bulb sea squirt</name>
    <name type="synonym">Ascidia lepadiformis</name>
    <dbReference type="NCBI Taxonomy" id="159417"/>
    <lineage>
        <taxon>Eukaryota</taxon>
        <taxon>Metazoa</taxon>
        <taxon>Chordata</taxon>
        <taxon>Tunicata</taxon>
        <taxon>Ascidiacea</taxon>
        <taxon>Aplousobranchia</taxon>
        <taxon>Clavelinidae</taxon>
        <taxon>Clavelina</taxon>
    </lineage>
</organism>
<dbReference type="EC" id="2.3.2.27" evidence="4"/>
<feature type="transmembrane region" description="Helical" evidence="14">
    <location>
        <begin position="365"/>
        <end position="392"/>
    </location>
</feature>